<organism evidence="2 3">
    <name type="scientific">Polarella glacialis</name>
    <name type="common">Dinoflagellate</name>
    <dbReference type="NCBI Taxonomy" id="89957"/>
    <lineage>
        <taxon>Eukaryota</taxon>
        <taxon>Sar</taxon>
        <taxon>Alveolata</taxon>
        <taxon>Dinophyceae</taxon>
        <taxon>Suessiales</taxon>
        <taxon>Suessiaceae</taxon>
        <taxon>Polarella</taxon>
    </lineage>
</organism>
<dbReference type="AlphaFoldDB" id="A0A813L440"/>
<sequence>MCSRDFASVIGALAFLSSASSDWARCVDPVQPLLSGKRVEQEICVDCICIHISEVPVPSDFAVEGCAAHALSLLGQEPTSSNGADVAYGFHVLWPQADSQGISRCVVERCIITGSGCSSCIRIPDDTPGWRSYARRSLCPNGAGVPAILPEIASLASLETGTGAAEDGVSVRQDIAEQEFLRVFGPGSLRGQELRGFRSECSASAHRLVAKVCLGGAKGCDELSKYSLPRCHVSLTMPYDPGDGGFLYAPACERTGQLYCPPGLPVALQLTLKAGSRSAAVWAAMLEGLLPALVNARRTLAVTFADSGADAGHGRLARYVQEWLEHEEMRLGCAPDLALFSITRALHMLSDEGRVGLPLALCPTCCRTGAGRLRVIFVRSPLARLRSFFHGYWFPSKGHLLPPLRENARGEEDHFETWVELILEVGSGNRTLFEADDLDHVAPAFQTKLHSVDGNPYVIFAVEDVAASMQRVERALCRRPFRHCTPLPKFPAGAGVASKRGPRRPELELSPPVKTLIASFYRHDLEALATLEASDAAAEAGADDG</sequence>
<proteinExistence type="predicted"/>
<protein>
    <submittedName>
        <fullName evidence="2">Uncharacterized protein</fullName>
    </submittedName>
</protein>
<comment type="caution">
    <text evidence="2">The sequence shown here is derived from an EMBL/GenBank/DDBJ whole genome shotgun (WGS) entry which is preliminary data.</text>
</comment>
<evidence type="ECO:0000313" key="2">
    <source>
        <dbReference type="EMBL" id="CAE8717458.1"/>
    </source>
</evidence>
<feature type="signal peptide" evidence="1">
    <location>
        <begin position="1"/>
        <end position="21"/>
    </location>
</feature>
<accession>A0A813L440</accession>
<reference evidence="2" key="1">
    <citation type="submission" date="2021-02" db="EMBL/GenBank/DDBJ databases">
        <authorList>
            <person name="Dougan E. K."/>
            <person name="Rhodes N."/>
            <person name="Thang M."/>
            <person name="Chan C."/>
        </authorList>
    </citation>
    <scope>NUCLEOTIDE SEQUENCE</scope>
</reference>
<keyword evidence="1" id="KW-0732">Signal</keyword>
<dbReference type="Proteomes" id="UP000626109">
    <property type="component" value="Unassembled WGS sequence"/>
</dbReference>
<evidence type="ECO:0000256" key="1">
    <source>
        <dbReference type="SAM" id="SignalP"/>
    </source>
</evidence>
<gene>
    <name evidence="2" type="ORF">PGLA2088_LOCUS39546</name>
</gene>
<dbReference type="EMBL" id="CAJNNW010033164">
    <property type="protein sequence ID" value="CAE8717458.1"/>
    <property type="molecule type" value="Genomic_DNA"/>
</dbReference>
<evidence type="ECO:0000313" key="3">
    <source>
        <dbReference type="Proteomes" id="UP000626109"/>
    </source>
</evidence>
<name>A0A813L440_POLGL</name>
<feature type="chain" id="PRO_5032995584" evidence="1">
    <location>
        <begin position="22"/>
        <end position="545"/>
    </location>
</feature>